<dbReference type="EMBL" id="ML732426">
    <property type="protein sequence ID" value="KAB8067987.1"/>
    <property type="molecule type" value="Genomic_DNA"/>
</dbReference>
<dbReference type="OrthoDB" id="5213630at2759"/>
<name>A0A5N5WK02_9EURO</name>
<sequence>MSKAFDQILDGAIDLDREISSQVARIEWVLPSPEGLKFYSSMMAFMKGEQVPNTSADTEVCVVVCLAMMKRGRSTGEEFQTENLLIPMKVSCEDVTRRQ</sequence>
<gene>
    <name evidence="1" type="ORF">BDV29DRAFT_162829</name>
</gene>
<reference evidence="1 2" key="1">
    <citation type="submission" date="2019-04" db="EMBL/GenBank/DDBJ databases">
        <title>Friends and foes A comparative genomics study of 23 Aspergillus species from section Flavi.</title>
        <authorList>
            <consortium name="DOE Joint Genome Institute"/>
            <person name="Kjaerbolling I."/>
            <person name="Vesth T."/>
            <person name="Frisvad J.C."/>
            <person name="Nybo J.L."/>
            <person name="Theobald S."/>
            <person name="Kildgaard S."/>
            <person name="Isbrandt T."/>
            <person name="Kuo A."/>
            <person name="Sato A."/>
            <person name="Lyhne E.K."/>
            <person name="Kogle M.E."/>
            <person name="Wiebenga A."/>
            <person name="Kun R.S."/>
            <person name="Lubbers R.J."/>
            <person name="Makela M.R."/>
            <person name="Barry K."/>
            <person name="Chovatia M."/>
            <person name="Clum A."/>
            <person name="Daum C."/>
            <person name="Haridas S."/>
            <person name="He G."/>
            <person name="LaButti K."/>
            <person name="Lipzen A."/>
            <person name="Mondo S."/>
            <person name="Riley R."/>
            <person name="Salamov A."/>
            <person name="Simmons B.A."/>
            <person name="Magnuson J.K."/>
            <person name="Henrissat B."/>
            <person name="Mortensen U.H."/>
            <person name="Larsen T.O."/>
            <person name="Devries R.P."/>
            <person name="Grigoriev I.V."/>
            <person name="Machida M."/>
            <person name="Baker S.E."/>
            <person name="Andersen M.R."/>
        </authorList>
    </citation>
    <scope>NUCLEOTIDE SEQUENCE [LARGE SCALE GENOMIC DNA]</scope>
    <source>
        <strain evidence="1 2">CBS 151.66</strain>
    </source>
</reference>
<organism evidence="1 2">
    <name type="scientific">Aspergillus leporis</name>
    <dbReference type="NCBI Taxonomy" id="41062"/>
    <lineage>
        <taxon>Eukaryota</taxon>
        <taxon>Fungi</taxon>
        <taxon>Dikarya</taxon>
        <taxon>Ascomycota</taxon>
        <taxon>Pezizomycotina</taxon>
        <taxon>Eurotiomycetes</taxon>
        <taxon>Eurotiomycetidae</taxon>
        <taxon>Eurotiales</taxon>
        <taxon>Aspergillaceae</taxon>
        <taxon>Aspergillus</taxon>
        <taxon>Aspergillus subgen. Circumdati</taxon>
    </lineage>
</organism>
<dbReference type="AlphaFoldDB" id="A0A5N5WK02"/>
<evidence type="ECO:0000313" key="2">
    <source>
        <dbReference type="Proteomes" id="UP000326565"/>
    </source>
</evidence>
<accession>A0A5N5WK02</accession>
<dbReference type="Proteomes" id="UP000326565">
    <property type="component" value="Unassembled WGS sequence"/>
</dbReference>
<keyword evidence="2" id="KW-1185">Reference proteome</keyword>
<proteinExistence type="predicted"/>
<evidence type="ECO:0000313" key="1">
    <source>
        <dbReference type="EMBL" id="KAB8067987.1"/>
    </source>
</evidence>
<protein>
    <submittedName>
        <fullName evidence="1">Uncharacterized protein</fullName>
    </submittedName>
</protein>